<comment type="caution">
    <text evidence="3">The sequence shown here is derived from an EMBL/GenBank/DDBJ whole genome shotgun (WGS) entry which is preliminary data.</text>
</comment>
<dbReference type="Proteomes" id="UP001500603">
    <property type="component" value="Unassembled WGS sequence"/>
</dbReference>
<sequence>MKHSPVPGRLSRMRWTRAVVCAATLSIIAGCGAGPSDRPGVAVERAPVGGNPSASAAPAPPPNAELPTTDLAWRDCTAPTVNLLGLGPAPAGVVLECAEYSTPIDATGGVIGNFRNGAMRARLAQTPKDAVPLVLTSGSDRSSTATLAGLAVGQPGGILADRPIVAVDRRGIGTSQPIDCLRPEVRKGLADNAQFGRDGTDPVDAMNKFSQDGTIDCRDFLTPYEGTFDNAHTADDIEQLRKQWQVDHIDLLGTGNGASVALDYARKYHDHVARLVLDSPEAVGADGVTKGEQQVQGAEAALTAFAQRCTGVGCSLGLDPRGKVIDLVRQADSGGLGDISAQALLTAITGFLGGPRADQVSRIGELADTLSSAARGDRKALGDLILRESAAVSGDGQFVNRCTDSQQPPTATKSKELVDTWGQKYPAFGKSAAIALMACSAWPAAAPPPALRELPIPVLVLSSIADPVVGNGGLASVNGALGNAGARHATINWQGWGHPVSTHSGCAQNAVLAYLTDAKLPEDGTACPA</sequence>
<keyword evidence="3" id="KW-0378">Hydrolase</keyword>
<name>A0ABP9KDL6_9NOCA</name>
<dbReference type="EMBL" id="BAABJM010000002">
    <property type="protein sequence ID" value="GAA5055284.1"/>
    <property type="molecule type" value="Genomic_DNA"/>
</dbReference>
<dbReference type="SUPFAM" id="SSF53474">
    <property type="entry name" value="alpha/beta-Hydrolases"/>
    <property type="match status" value="1"/>
</dbReference>
<proteinExistence type="predicted"/>
<evidence type="ECO:0000259" key="2">
    <source>
        <dbReference type="Pfam" id="PF08386"/>
    </source>
</evidence>
<feature type="domain" description="Peptidase S33 tripeptidyl aminopeptidase-like C-terminal" evidence="2">
    <location>
        <begin position="425"/>
        <end position="527"/>
    </location>
</feature>
<keyword evidence="4" id="KW-1185">Reference proteome</keyword>
<dbReference type="Pfam" id="PF08386">
    <property type="entry name" value="Abhydrolase_4"/>
    <property type="match status" value="1"/>
</dbReference>
<gene>
    <name evidence="3" type="ORF">GCM10023318_31230</name>
</gene>
<dbReference type="InterPro" id="IPR013595">
    <property type="entry name" value="Pept_S33_TAP-like_C"/>
</dbReference>
<evidence type="ECO:0000313" key="4">
    <source>
        <dbReference type="Proteomes" id="UP001500603"/>
    </source>
</evidence>
<accession>A0ABP9KDL6</accession>
<evidence type="ECO:0000313" key="3">
    <source>
        <dbReference type="EMBL" id="GAA5055284.1"/>
    </source>
</evidence>
<organism evidence="3 4">
    <name type="scientific">Nocardia callitridis</name>
    <dbReference type="NCBI Taxonomy" id="648753"/>
    <lineage>
        <taxon>Bacteria</taxon>
        <taxon>Bacillati</taxon>
        <taxon>Actinomycetota</taxon>
        <taxon>Actinomycetes</taxon>
        <taxon>Mycobacteriales</taxon>
        <taxon>Nocardiaceae</taxon>
        <taxon>Nocardia</taxon>
    </lineage>
</organism>
<reference evidence="4" key="1">
    <citation type="journal article" date="2019" name="Int. J. Syst. Evol. Microbiol.">
        <title>The Global Catalogue of Microorganisms (GCM) 10K type strain sequencing project: providing services to taxonomists for standard genome sequencing and annotation.</title>
        <authorList>
            <consortium name="The Broad Institute Genomics Platform"/>
            <consortium name="The Broad Institute Genome Sequencing Center for Infectious Disease"/>
            <person name="Wu L."/>
            <person name="Ma J."/>
        </authorList>
    </citation>
    <scope>NUCLEOTIDE SEQUENCE [LARGE SCALE GENOMIC DNA]</scope>
    <source>
        <strain evidence="4">JCM 18298</strain>
    </source>
</reference>
<dbReference type="InterPro" id="IPR029058">
    <property type="entry name" value="AB_hydrolase_fold"/>
</dbReference>
<dbReference type="Gene3D" id="3.40.50.1820">
    <property type="entry name" value="alpha/beta hydrolase"/>
    <property type="match status" value="1"/>
</dbReference>
<dbReference type="PROSITE" id="PS51257">
    <property type="entry name" value="PROKAR_LIPOPROTEIN"/>
    <property type="match status" value="1"/>
</dbReference>
<feature type="compositionally biased region" description="Low complexity" evidence="1">
    <location>
        <begin position="46"/>
        <end position="57"/>
    </location>
</feature>
<protein>
    <submittedName>
        <fullName evidence="3">Alpha/beta hydrolase</fullName>
    </submittedName>
</protein>
<feature type="region of interest" description="Disordered" evidence="1">
    <location>
        <begin position="35"/>
        <end position="67"/>
    </location>
</feature>
<evidence type="ECO:0000256" key="1">
    <source>
        <dbReference type="SAM" id="MobiDB-lite"/>
    </source>
</evidence>
<dbReference type="GO" id="GO:0016787">
    <property type="term" value="F:hydrolase activity"/>
    <property type="evidence" value="ECO:0007669"/>
    <property type="project" value="UniProtKB-KW"/>
</dbReference>